<feature type="transmembrane region" description="Helical" evidence="2">
    <location>
        <begin position="185"/>
        <end position="205"/>
    </location>
</feature>
<keyword evidence="2" id="KW-1133">Transmembrane helix</keyword>
<dbReference type="Pfam" id="PF11911">
    <property type="entry name" value="DUF3429"/>
    <property type="match status" value="1"/>
</dbReference>
<evidence type="ECO:0000256" key="2">
    <source>
        <dbReference type="SAM" id="Phobius"/>
    </source>
</evidence>
<dbReference type="PANTHER" id="PTHR15887">
    <property type="entry name" value="TRANSMEMBRANE PROTEIN 69"/>
    <property type="match status" value="1"/>
</dbReference>
<dbReference type="InterPro" id="IPR021836">
    <property type="entry name" value="DUF3429"/>
</dbReference>
<feature type="compositionally biased region" description="Basic and acidic residues" evidence="1">
    <location>
        <begin position="332"/>
        <end position="388"/>
    </location>
</feature>
<protein>
    <recommendedName>
        <fullName evidence="5">Mitochondrial inner membrane protein 1</fullName>
    </recommendedName>
</protein>
<comment type="caution">
    <text evidence="3">The sequence shown here is derived from an EMBL/GenBank/DDBJ whole genome shotgun (WGS) entry which is preliminary data.</text>
</comment>
<name>A0AAN6N4Q7_9PEZI</name>
<feature type="compositionally biased region" description="Basic and acidic residues" evidence="1">
    <location>
        <begin position="395"/>
        <end position="404"/>
    </location>
</feature>
<keyword evidence="2" id="KW-0472">Membrane</keyword>
<dbReference type="PANTHER" id="PTHR15887:SF1">
    <property type="entry name" value="TRANSMEMBRANE PROTEIN 69"/>
    <property type="match status" value="1"/>
</dbReference>
<gene>
    <name evidence="3" type="ORF">QBC46DRAFT_319807</name>
</gene>
<keyword evidence="4" id="KW-1185">Reference proteome</keyword>
<evidence type="ECO:0000313" key="4">
    <source>
        <dbReference type="Proteomes" id="UP001303473"/>
    </source>
</evidence>
<evidence type="ECO:0000256" key="1">
    <source>
        <dbReference type="SAM" id="MobiDB-lite"/>
    </source>
</evidence>
<keyword evidence="2" id="KW-0812">Transmembrane</keyword>
<dbReference type="EMBL" id="MU853856">
    <property type="protein sequence ID" value="KAK3937377.1"/>
    <property type="molecule type" value="Genomic_DNA"/>
</dbReference>
<organism evidence="3 4">
    <name type="scientific">Diplogelasinospora grovesii</name>
    <dbReference type="NCBI Taxonomy" id="303347"/>
    <lineage>
        <taxon>Eukaryota</taxon>
        <taxon>Fungi</taxon>
        <taxon>Dikarya</taxon>
        <taxon>Ascomycota</taxon>
        <taxon>Pezizomycotina</taxon>
        <taxon>Sordariomycetes</taxon>
        <taxon>Sordariomycetidae</taxon>
        <taxon>Sordariales</taxon>
        <taxon>Diplogelasinosporaceae</taxon>
        <taxon>Diplogelasinospora</taxon>
    </lineage>
</organism>
<proteinExistence type="predicted"/>
<evidence type="ECO:0000313" key="3">
    <source>
        <dbReference type="EMBL" id="KAK3937377.1"/>
    </source>
</evidence>
<dbReference type="AlphaFoldDB" id="A0AAN6N4Q7"/>
<accession>A0AAN6N4Q7</accession>
<feature type="transmembrane region" description="Helical" evidence="2">
    <location>
        <begin position="272"/>
        <end position="290"/>
    </location>
</feature>
<evidence type="ECO:0008006" key="5">
    <source>
        <dbReference type="Google" id="ProtNLM"/>
    </source>
</evidence>
<feature type="transmembrane region" description="Helical" evidence="2">
    <location>
        <begin position="226"/>
        <end position="252"/>
    </location>
</feature>
<reference evidence="4" key="1">
    <citation type="journal article" date="2023" name="Mol. Phylogenet. Evol.">
        <title>Genome-scale phylogeny and comparative genomics of the fungal order Sordariales.</title>
        <authorList>
            <person name="Hensen N."/>
            <person name="Bonometti L."/>
            <person name="Westerberg I."/>
            <person name="Brannstrom I.O."/>
            <person name="Guillou S."/>
            <person name="Cros-Aarteil S."/>
            <person name="Calhoun S."/>
            <person name="Haridas S."/>
            <person name="Kuo A."/>
            <person name="Mondo S."/>
            <person name="Pangilinan J."/>
            <person name="Riley R."/>
            <person name="LaButti K."/>
            <person name="Andreopoulos B."/>
            <person name="Lipzen A."/>
            <person name="Chen C."/>
            <person name="Yan M."/>
            <person name="Daum C."/>
            <person name="Ng V."/>
            <person name="Clum A."/>
            <person name="Steindorff A."/>
            <person name="Ohm R.A."/>
            <person name="Martin F."/>
            <person name="Silar P."/>
            <person name="Natvig D.O."/>
            <person name="Lalanne C."/>
            <person name="Gautier V."/>
            <person name="Ament-Velasquez S.L."/>
            <person name="Kruys A."/>
            <person name="Hutchinson M.I."/>
            <person name="Powell A.J."/>
            <person name="Barry K."/>
            <person name="Miller A.N."/>
            <person name="Grigoriev I.V."/>
            <person name="Debuchy R."/>
            <person name="Gladieux P."/>
            <person name="Hiltunen Thoren M."/>
            <person name="Johannesson H."/>
        </authorList>
    </citation>
    <scope>NUCLEOTIDE SEQUENCE [LARGE SCALE GENOMIC DNA]</scope>
    <source>
        <strain evidence="4">CBS 340.73</strain>
    </source>
</reference>
<feature type="region of interest" description="Disordered" evidence="1">
    <location>
        <begin position="64"/>
        <end position="102"/>
    </location>
</feature>
<dbReference type="Proteomes" id="UP001303473">
    <property type="component" value="Unassembled WGS sequence"/>
</dbReference>
<sequence length="404" mass="45425">MFRSTRPLLSSTQRLAFAASQAPRVSQMREPLAMSFSRPILPSQQAALPGRVLLLLRSKYSTKPPLQPTSKKLEAHPESVTAESTTRPLFEPSQAPPQKDDDVLKGLKGDLHTFKETFDLKSVPSESYALGLAGTLPYLATSLSNVYLCWDLNTQWPSESQFLNTIMVSHDTAAHYLQLIEPVQAGYGAVIISFLGAIHWGLEYAEKTKVHERTRFRYAMGVVAPAVAWPTMLMPIEWALTSQFLAFTMLYFADSRATSRGWTPQWYGTYRWVLTAIVGVSIFISLVGRAKVGEARPRLTSADLENTLGKNASAEQPYHNWARLEEEEKARIKKEKEEEEKKKKAEEKKKKEAEKKLEKEKGKNKAKEGGAKKDDKSEDAKKENNNNDKEEDDSEQSKDKGGKD</sequence>
<feature type="region of interest" description="Disordered" evidence="1">
    <location>
        <begin position="332"/>
        <end position="404"/>
    </location>
</feature>